<dbReference type="EC" id="2.3.1.20" evidence="4"/>
<evidence type="ECO:0000256" key="8">
    <source>
        <dbReference type="ARBA" id="ARBA00023098"/>
    </source>
</evidence>
<dbReference type="PANTHER" id="PTHR31650">
    <property type="entry name" value="O-ACYLTRANSFERASE (WSD1-LIKE) FAMILY PROTEIN"/>
    <property type="match status" value="1"/>
</dbReference>
<comment type="catalytic activity">
    <reaction evidence="10">
        <text>an acyl-CoA + a 1,2-diacyl-sn-glycerol = a triacyl-sn-glycerol + CoA</text>
        <dbReference type="Rhea" id="RHEA:10868"/>
        <dbReference type="ChEBI" id="CHEBI:17815"/>
        <dbReference type="ChEBI" id="CHEBI:57287"/>
        <dbReference type="ChEBI" id="CHEBI:58342"/>
        <dbReference type="ChEBI" id="CHEBI:64615"/>
        <dbReference type="EC" id="2.3.1.20"/>
    </reaction>
</comment>
<dbReference type="InterPro" id="IPR004255">
    <property type="entry name" value="O-acyltransferase_WSD1_N"/>
</dbReference>
<evidence type="ECO:0000256" key="1">
    <source>
        <dbReference type="ARBA" id="ARBA00004771"/>
    </source>
</evidence>
<evidence type="ECO:0000256" key="2">
    <source>
        <dbReference type="ARBA" id="ARBA00005189"/>
    </source>
</evidence>
<dbReference type="InterPro" id="IPR023213">
    <property type="entry name" value="CAT-like_dom_sf"/>
</dbReference>
<evidence type="ECO:0000259" key="13">
    <source>
        <dbReference type="Pfam" id="PF06974"/>
    </source>
</evidence>
<dbReference type="Proteomes" id="UP000031501">
    <property type="component" value="Chromosome"/>
</dbReference>
<comment type="pathway">
    <text evidence="2">Lipid metabolism.</text>
</comment>
<keyword evidence="9" id="KW-0012">Acyltransferase</keyword>
<protein>
    <recommendedName>
        <fullName evidence="4">diacylglycerol O-acyltransferase</fullName>
        <ecNumber evidence="4">2.3.1.20</ecNumber>
    </recommendedName>
</protein>
<evidence type="ECO:0000256" key="5">
    <source>
        <dbReference type="ARBA" id="ARBA00022516"/>
    </source>
</evidence>
<evidence type="ECO:0000256" key="6">
    <source>
        <dbReference type="ARBA" id="ARBA00022679"/>
    </source>
</evidence>
<feature type="domain" description="O-acyltransferase WSD1-like N-terminal" evidence="12">
    <location>
        <begin position="47"/>
        <end position="297"/>
    </location>
</feature>
<dbReference type="KEGG" id="splu:LK06_001810"/>
<dbReference type="SUPFAM" id="SSF52777">
    <property type="entry name" value="CoA-dependent acyltransferases"/>
    <property type="match status" value="1"/>
</dbReference>
<keyword evidence="8" id="KW-0443">Lipid metabolism</keyword>
<gene>
    <name evidence="14" type="ORF">LK07_02890</name>
</gene>
<keyword evidence="6" id="KW-0808">Transferase</keyword>
<dbReference type="GO" id="GO:0004144">
    <property type="term" value="F:diacylglycerol O-acyltransferase activity"/>
    <property type="evidence" value="ECO:0007669"/>
    <property type="project" value="UniProtKB-EC"/>
</dbReference>
<comment type="pathway">
    <text evidence="1">Glycerolipid metabolism; triacylglycerol biosynthesis.</text>
</comment>
<dbReference type="InterPro" id="IPR045034">
    <property type="entry name" value="O-acyltransferase_WSD1-like"/>
</dbReference>
<evidence type="ECO:0000256" key="11">
    <source>
        <dbReference type="SAM" id="MobiDB-lite"/>
    </source>
</evidence>
<feature type="domain" description="O-acyltransferase WSD1 C-terminal" evidence="13">
    <location>
        <begin position="338"/>
        <end position="476"/>
    </location>
</feature>
<evidence type="ECO:0000259" key="12">
    <source>
        <dbReference type="Pfam" id="PF03007"/>
    </source>
</evidence>
<name>A0A221NT44_9ACTN</name>
<keyword evidence="15" id="KW-1185">Reference proteome</keyword>
<dbReference type="GO" id="GO:0006071">
    <property type="term" value="P:glycerol metabolic process"/>
    <property type="evidence" value="ECO:0007669"/>
    <property type="project" value="UniProtKB-KW"/>
</dbReference>
<evidence type="ECO:0000256" key="9">
    <source>
        <dbReference type="ARBA" id="ARBA00023315"/>
    </source>
</evidence>
<dbReference type="InterPro" id="IPR009721">
    <property type="entry name" value="O-acyltransferase_WSD1_C"/>
</dbReference>
<feature type="compositionally biased region" description="Low complexity" evidence="11">
    <location>
        <begin position="207"/>
        <end position="217"/>
    </location>
</feature>
<dbReference type="GO" id="GO:0001666">
    <property type="term" value="P:response to hypoxia"/>
    <property type="evidence" value="ECO:0007669"/>
    <property type="project" value="TreeGrafter"/>
</dbReference>
<dbReference type="GO" id="GO:0051701">
    <property type="term" value="P:biological process involved in interaction with host"/>
    <property type="evidence" value="ECO:0007669"/>
    <property type="project" value="TreeGrafter"/>
</dbReference>
<evidence type="ECO:0000256" key="3">
    <source>
        <dbReference type="ARBA" id="ARBA00009587"/>
    </source>
</evidence>
<accession>A0A221NT44</accession>
<dbReference type="Gene3D" id="3.30.559.10">
    <property type="entry name" value="Chloramphenicol acetyltransferase-like domain"/>
    <property type="match status" value="1"/>
</dbReference>
<dbReference type="Pfam" id="PF06974">
    <property type="entry name" value="WS_DGAT_C"/>
    <property type="match status" value="1"/>
</dbReference>
<organism evidence="14 15">
    <name type="scientific">Streptomyces pluripotens</name>
    <dbReference type="NCBI Taxonomy" id="1355015"/>
    <lineage>
        <taxon>Bacteria</taxon>
        <taxon>Bacillati</taxon>
        <taxon>Actinomycetota</taxon>
        <taxon>Actinomycetes</taxon>
        <taxon>Kitasatosporales</taxon>
        <taxon>Streptomycetaceae</taxon>
        <taxon>Streptomyces</taxon>
    </lineage>
</organism>
<dbReference type="GO" id="GO:0005886">
    <property type="term" value="C:plasma membrane"/>
    <property type="evidence" value="ECO:0007669"/>
    <property type="project" value="TreeGrafter"/>
</dbReference>
<dbReference type="GO" id="GO:0071731">
    <property type="term" value="P:response to nitric oxide"/>
    <property type="evidence" value="ECO:0007669"/>
    <property type="project" value="TreeGrafter"/>
</dbReference>
<feature type="region of interest" description="Disordered" evidence="11">
    <location>
        <begin position="199"/>
        <end position="225"/>
    </location>
</feature>
<evidence type="ECO:0000313" key="14">
    <source>
        <dbReference type="EMBL" id="ASN23147.1"/>
    </source>
</evidence>
<comment type="similarity">
    <text evidence="3">Belongs to the long-chain O-acyltransferase family.</text>
</comment>
<evidence type="ECO:0000256" key="4">
    <source>
        <dbReference type="ARBA" id="ARBA00013244"/>
    </source>
</evidence>
<dbReference type="GO" id="GO:0019432">
    <property type="term" value="P:triglyceride biosynthetic process"/>
    <property type="evidence" value="ECO:0007669"/>
    <property type="project" value="UniProtKB-UniPathway"/>
</dbReference>
<dbReference type="UniPathway" id="UPA00282"/>
<evidence type="ECO:0000313" key="15">
    <source>
        <dbReference type="Proteomes" id="UP000031501"/>
    </source>
</evidence>
<evidence type="ECO:0000256" key="10">
    <source>
        <dbReference type="ARBA" id="ARBA00048109"/>
    </source>
</evidence>
<reference evidence="14 15" key="1">
    <citation type="submission" date="2017-07" db="EMBL/GenBank/DDBJ databases">
        <title>Genome sequence of Streptomyces pluripotens MUSC 137T.</title>
        <authorList>
            <person name="Ser H.-L."/>
            <person name="Lee L.-H."/>
        </authorList>
    </citation>
    <scope>NUCLEOTIDE SEQUENCE [LARGE SCALE GENOMIC DNA]</scope>
    <source>
        <strain evidence="14 15">MUSC 137</strain>
    </source>
</reference>
<keyword evidence="7" id="KW-0319">Glycerol metabolism</keyword>
<keyword evidence="5" id="KW-0444">Lipid biosynthesis</keyword>
<dbReference type="STRING" id="1355015.LK06_001810"/>
<dbReference type="Pfam" id="PF03007">
    <property type="entry name" value="WS_DGAT_cat"/>
    <property type="match status" value="1"/>
</dbReference>
<proteinExistence type="inferred from homology"/>
<evidence type="ECO:0000256" key="7">
    <source>
        <dbReference type="ARBA" id="ARBA00022798"/>
    </source>
</evidence>
<dbReference type="AlphaFoldDB" id="A0A221NT44"/>
<dbReference type="EMBL" id="CP022433">
    <property type="protein sequence ID" value="ASN23147.1"/>
    <property type="molecule type" value="Genomic_DNA"/>
</dbReference>
<sequence length="487" mass="51778">MPLRPTGTLTMLRRSFVPARPPEPGYPRRRAPMGGALTATPEPMTLEDAQVLALESGPIRGHTLKVLLIRDAPGRSLLPALRDRVESGLESLPRWRQHLMSSPGSPAGLAWQDEAQFRIDRHVREAGGGSPVDEAGLRRIVAAVMTEALDRSEPLWTLDVVPRLADGRWALIWKVHHCLADGVTTMHAGSRLIWTSDPPEVPQSAVRGAPEAPLPGGAEPGRRSAPGLPAQVRAGARLARAVGYRGLLLREFGPLGRLSPLAAPVGGRRVVAFARCELADLYRIGRAVAPHATVNDVLLAAVAGALRTWLLTCAPGAAIKAEVPVSMHRGPVTAEAAGNRDSFLLVSLPVAEPDPLTRLHAVSVATGLRKNRHDARAVYALGRAAARTPSPVRRMVQHLVHSPHEYSLNVSNVPGPSVPVHVLGRRVDSLCSIAEIAPRHALRVAAVSLTGTLFAGLCADPGAISDVDAFARDIELEVGTLLARTGA</sequence>
<dbReference type="PANTHER" id="PTHR31650:SF1">
    <property type="entry name" value="WAX ESTER SYNTHASE_DIACYLGLYCEROL ACYLTRANSFERASE 4-RELATED"/>
    <property type="match status" value="1"/>
</dbReference>